<dbReference type="GO" id="GO:0001518">
    <property type="term" value="C:voltage-gated sodium channel complex"/>
    <property type="evidence" value="ECO:0007669"/>
    <property type="project" value="TreeGrafter"/>
</dbReference>
<evidence type="ECO:0000256" key="1">
    <source>
        <dbReference type="ARBA" id="ARBA00004651"/>
    </source>
</evidence>
<dbReference type="FunFam" id="1.20.120.350:FF:000075">
    <property type="entry name" value="Sodium channel protein"/>
    <property type="match status" value="1"/>
</dbReference>
<keyword evidence="13" id="KW-0325">Glycoprotein</keyword>
<feature type="transmembrane region" description="Helical" evidence="17">
    <location>
        <begin position="67"/>
        <end position="86"/>
    </location>
</feature>
<evidence type="ECO:0000259" key="18">
    <source>
        <dbReference type="Pfam" id="PF00520"/>
    </source>
</evidence>
<organism evidence="19 20">
    <name type="scientific">Paramuricea clavata</name>
    <name type="common">Red gorgonian</name>
    <name type="synonym">Violescent sea-whip</name>
    <dbReference type="NCBI Taxonomy" id="317549"/>
    <lineage>
        <taxon>Eukaryota</taxon>
        <taxon>Metazoa</taxon>
        <taxon>Cnidaria</taxon>
        <taxon>Anthozoa</taxon>
        <taxon>Octocorallia</taxon>
        <taxon>Malacalcyonacea</taxon>
        <taxon>Plexauridae</taxon>
        <taxon>Paramuricea</taxon>
    </lineage>
</organism>
<evidence type="ECO:0000256" key="4">
    <source>
        <dbReference type="ARBA" id="ARBA00022475"/>
    </source>
</evidence>
<feature type="transmembrane region" description="Helical" evidence="17">
    <location>
        <begin position="131"/>
        <end position="151"/>
    </location>
</feature>
<comment type="subcellular location">
    <subcellularLocation>
        <location evidence="1">Cell membrane</location>
        <topology evidence="1">Multi-pass membrane protein</topology>
    </subcellularLocation>
</comment>
<keyword evidence="8 17" id="KW-1133">Transmembrane helix</keyword>
<feature type="transmembrane region" description="Helical" evidence="17">
    <location>
        <begin position="301"/>
        <end position="324"/>
    </location>
</feature>
<dbReference type="Proteomes" id="UP001152795">
    <property type="component" value="Unassembled WGS sequence"/>
</dbReference>
<keyword evidence="7" id="KW-0851">Voltage-gated channel</keyword>
<dbReference type="GO" id="GO:0086010">
    <property type="term" value="P:membrane depolarization during action potential"/>
    <property type="evidence" value="ECO:0007669"/>
    <property type="project" value="TreeGrafter"/>
</dbReference>
<dbReference type="EMBL" id="CACRXK020003120">
    <property type="protein sequence ID" value="CAB3997526.1"/>
    <property type="molecule type" value="Genomic_DNA"/>
</dbReference>
<dbReference type="Gene3D" id="1.10.287.70">
    <property type="match status" value="1"/>
</dbReference>
<dbReference type="Pfam" id="PF00520">
    <property type="entry name" value="Ion_trans"/>
    <property type="match status" value="1"/>
</dbReference>
<keyword evidence="12" id="KW-1015">Disulfide bond</keyword>
<evidence type="ECO:0000256" key="11">
    <source>
        <dbReference type="ARBA" id="ARBA00023136"/>
    </source>
</evidence>
<evidence type="ECO:0000256" key="5">
    <source>
        <dbReference type="ARBA" id="ARBA00022692"/>
    </source>
</evidence>
<evidence type="ECO:0000256" key="2">
    <source>
        <dbReference type="ARBA" id="ARBA00022448"/>
    </source>
</evidence>
<feature type="domain" description="Ion transport" evidence="18">
    <location>
        <begin position="68"/>
        <end position="338"/>
    </location>
</feature>
<dbReference type="GO" id="GO:0005248">
    <property type="term" value="F:voltage-gated sodium channel activity"/>
    <property type="evidence" value="ECO:0007669"/>
    <property type="project" value="TreeGrafter"/>
</dbReference>
<keyword evidence="6" id="KW-0677">Repeat</keyword>
<evidence type="ECO:0000256" key="16">
    <source>
        <dbReference type="SAM" id="MobiDB-lite"/>
    </source>
</evidence>
<keyword evidence="14" id="KW-0739">Sodium transport</keyword>
<accession>A0A7D9HZX7</accession>
<evidence type="ECO:0000313" key="19">
    <source>
        <dbReference type="EMBL" id="CAB3997526.1"/>
    </source>
</evidence>
<feature type="transmembrane region" description="Helical" evidence="17">
    <location>
        <begin position="186"/>
        <end position="206"/>
    </location>
</feature>
<keyword evidence="20" id="KW-1185">Reference proteome</keyword>
<keyword evidence="3" id="KW-0894">Sodium channel</keyword>
<comment type="caution">
    <text evidence="19">The sequence shown here is derived from an EMBL/GenBank/DDBJ whole genome shotgun (WGS) entry which is preliminary data.</text>
</comment>
<dbReference type="PANTHER" id="PTHR10037:SF62">
    <property type="entry name" value="SODIUM CHANNEL PROTEIN 60E"/>
    <property type="match status" value="1"/>
</dbReference>
<keyword evidence="2" id="KW-0813">Transport</keyword>
<dbReference type="Gene3D" id="1.20.120.350">
    <property type="entry name" value="Voltage-gated potassium channels. Chain C"/>
    <property type="match status" value="1"/>
</dbReference>
<dbReference type="AlphaFoldDB" id="A0A7D9HZX7"/>
<evidence type="ECO:0000256" key="6">
    <source>
        <dbReference type="ARBA" id="ARBA00022737"/>
    </source>
</evidence>
<keyword evidence="11 17" id="KW-0472">Membrane</keyword>
<dbReference type="InterPro" id="IPR005821">
    <property type="entry name" value="Ion_trans_dom"/>
</dbReference>
<dbReference type="PANTHER" id="PTHR10037">
    <property type="entry name" value="VOLTAGE-GATED CATION CHANNEL CALCIUM AND SODIUM"/>
    <property type="match status" value="1"/>
</dbReference>
<evidence type="ECO:0000256" key="9">
    <source>
        <dbReference type="ARBA" id="ARBA00023053"/>
    </source>
</evidence>
<evidence type="ECO:0000256" key="17">
    <source>
        <dbReference type="SAM" id="Phobius"/>
    </source>
</evidence>
<evidence type="ECO:0000256" key="10">
    <source>
        <dbReference type="ARBA" id="ARBA00023065"/>
    </source>
</evidence>
<dbReference type="GO" id="GO:0019228">
    <property type="term" value="P:neuronal action potential"/>
    <property type="evidence" value="ECO:0007669"/>
    <property type="project" value="TreeGrafter"/>
</dbReference>
<proteinExistence type="predicted"/>
<dbReference type="OrthoDB" id="2984333at2759"/>
<keyword evidence="10" id="KW-0406">Ion transport</keyword>
<keyword evidence="5 17" id="KW-0812">Transmembrane</keyword>
<evidence type="ECO:0000256" key="3">
    <source>
        <dbReference type="ARBA" id="ARBA00022461"/>
    </source>
</evidence>
<keyword evidence="15 19" id="KW-0407">Ion channel</keyword>
<dbReference type="InterPro" id="IPR027359">
    <property type="entry name" value="Volt_channel_dom_sf"/>
</dbReference>
<protein>
    <submittedName>
        <fullName evidence="19">Sodium channel 60E-like</fullName>
    </submittedName>
</protein>
<sequence length="479" mass="55576">MEANKRKPSIEANKTKETIPQIDDTFLVLVKRRGKVEVRRFSKAKSLYLFPHKHPVRKFCILLSTDIYFEYFILFLILANCVFLAVKNPPEEPEYVFACLYTLEMLIKIIARGFALHKHAYLRDPWNGLDFVVVILGWLTITPYVANLSGVRTFRVLRALRTISQTKGLKTMVNTLLVSMRMLSDVLVLIIFFLCVFSLLGMQLFMGELRNKCAVTIPDNINVSYSKYVTNASTWFILNGNPVVCGNTSSARTCPSNYSCYTDTGSNPNYNYTSFDHVGWAFLTSFQLLTLDFWEDVYNNVLFAAGLWHFFFFAVLIFLGPFYLKNLISAVVVTSYEVETMSINEEDAKNGELLATAFSAFTLPGNTNRISTKIQKDTNCNVDEYDRRKSYGEYDRRKSYGEYDRRKSYEEYDRRKSYEEYDRRKSYEVPLDSQSDIYQLRELEHRAPNQDEISNSQTSKDVASLRKELYRLVSSRELE</sequence>
<feature type="compositionally biased region" description="Polar residues" evidence="16">
    <location>
        <begin position="451"/>
        <end position="461"/>
    </location>
</feature>
<evidence type="ECO:0000256" key="14">
    <source>
        <dbReference type="ARBA" id="ARBA00023201"/>
    </source>
</evidence>
<evidence type="ECO:0000313" key="20">
    <source>
        <dbReference type="Proteomes" id="UP001152795"/>
    </source>
</evidence>
<dbReference type="InterPro" id="IPR043203">
    <property type="entry name" value="VGCC_Ca_Na"/>
</dbReference>
<evidence type="ECO:0000256" key="13">
    <source>
        <dbReference type="ARBA" id="ARBA00023180"/>
    </source>
</evidence>
<keyword evidence="9" id="KW-0915">Sodium</keyword>
<reference evidence="19" key="1">
    <citation type="submission" date="2020-04" db="EMBL/GenBank/DDBJ databases">
        <authorList>
            <person name="Alioto T."/>
            <person name="Alioto T."/>
            <person name="Gomez Garrido J."/>
        </authorList>
    </citation>
    <scope>NUCLEOTIDE SEQUENCE</scope>
    <source>
        <strain evidence="19">A484AB</strain>
    </source>
</reference>
<keyword evidence="4" id="KW-1003">Cell membrane</keyword>
<dbReference type="SUPFAM" id="SSF81324">
    <property type="entry name" value="Voltage-gated potassium channels"/>
    <property type="match status" value="1"/>
</dbReference>
<evidence type="ECO:0000256" key="12">
    <source>
        <dbReference type="ARBA" id="ARBA00023157"/>
    </source>
</evidence>
<feature type="region of interest" description="Disordered" evidence="16">
    <location>
        <begin position="441"/>
        <end position="464"/>
    </location>
</feature>
<name>A0A7D9HZX7_PARCT</name>
<evidence type="ECO:0000256" key="15">
    <source>
        <dbReference type="ARBA" id="ARBA00023303"/>
    </source>
</evidence>
<evidence type="ECO:0000256" key="8">
    <source>
        <dbReference type="ARBA" id="ARBA00022989"/>
    </source>
</evidence>
<feature type="non-terminal residue" evidence="19">
    <location>
        <position position="479"/>
    </location>
</feature>
<evidence type="ECO:0000256" key="7">
    <source>
        <dbReference type="ARBA" id="ARBA00022882"/>
    </source>
</evidence>
<gene>
    <name evidence="19" type="ORF">PACLA_8A017479</name>
</gene>